<comment type="caution">
    <text evidence="4">The sequence shown here is derived from an EMBL/GenBank/DDBJ whole genome shotgun (WGS) entry which is preliminary data.</text>
</comment>
<dbReference type="STRING" id="745411.B3C1_14575"/>
<dbReference type="InterPro" id="IPR029058">
    <property type="entry name" value="AB_hydrolase_fold"/>
</dbReference>
<feature type="chain" id="PRO_5003858832" evidence="3">
    <location>
        <begin position="17"/>
        <end position="294"/>
    </location>
</feature>
<evidence type="ECO:0000256" key="3">
    <source>
        <dbReference type="SAM" id="SignalP"/>
    </source>
</evidence>
<dbReference type="RefSeq" id="WP_008485754.1">
    <property type="nucleotide sequence ID" value="NZ_AMRI01000022.1"/>
</dbReference>
<dbReference type="PANTHER" id="PTHR40841">
    <property type="entry name" value="SIDEROPHORE TRIACETYLFUSARININE C ESTERASE"/>
    <property type="match status" value="1"/>
</dbReference>
<dbReference type="Proteomes" id="UP000006755">
    <property type="component" value="Unassembled WGS sequence"/>
</dbReference>
<dbReference type="PANTHER" id="PTHR40841:SF2">
    <property type="entry name" value="SIDEROPHORE-DEGRADING ESTERASE (EUROFUNG)"/>
    <property type="match status" value="1"/>
</dbReference>
<keyword evidence="5" id="KW-1185">Reference proteome</keyword>
<reference evidence="4 5" key="1">
    <citation type="journal article" date="2012" name="J. Bacteriol.">
        <title>Genome Sequence of Gallaecimonas xiamenensis Type Strain 3-C-1.</title>
        <authorList>
            <person name="Lai Q."/>
            <person name="Wang L."/>
            <person name="Wang W."/>
            <person name="Shao Z."/>
        </authorList>
    </citation>
    <scope>NUCLEOTIDE SEQUENCE [LARGE SCALE GENOMIC DNA]</scope>
    <source>
        <strain evidence="4 5">3-C-1</strain>
    </source>
</reference>
<evidence type="ECO:0000313" key="5">
    <source>
        <dbReference type="Proteomes" id="UP000006755"/>
    </source>
</evidence>
<protein>
    <submittedName>
        <fullName evidence="4">Esterase</fullName>
    </submittedName>
</protein>
<dbReference type="PATRIC" id="fig|745411.4.peg.2866"/>
<evidence type="ECO:0000256" key="1">
    <source>
        <dbReference type="ARBA" id="ARBA00005622"/>
    </source>
</evidence>
<dbReference type="eggNOG" id="COG2819">
    <property type="taxonomic scope" value="Bacteria"/>
</dbReference>
<gene>
    <name evidence="4" type="ORF">B3C1_14575</name>
</gene>
<dbReference type="OrthoDB" id="9784036at2"/>
<evidence type="ECO:0000313" key="4">
    <source>
        <dbReference type="EMBL" id="EKE69921.1"/>
    </source>
</evidence>
<evidence type="ECO:0000256" key="2">
    <source>
        <dbReference type="ARBA" id="ARBA00022801"/>
    </source>
</evidence>
<proteinExistence type="inferred from homology"/>
<accession>K2IIF9</accession>
<comment type="similarity">
    <text evidence="1">Belongs to the esterase D family.</text>
</comment>
<keyword evidence="3" id="KW-0732">Signal</keyword>
<dbReference type="EMBL" id="AMRI01000022">
    <property type="protein sequence ID" value="EKE69921.1"/>
    <property type="molecule type" value="Genomic_DNA"/>
</dbReference>
<feature type="signal peptide" evidence="3">
    <location>
        <begin position="1"/>
        <end position="16"/>
    </location>
</feature>
<dbReference type="InterPro" id="IPR000801">
    <property type="entry name" value="Esterase-like"/>
</dbReference>
<dbReference type="Pfam" id="PF00756">
    <property type="entry name" value="Esterase"/>
    <property type="match status" value="1"/>
</dbReference>
<dbReference type="Gene3D" id="3.40.50.1820">
    <property type="entry name" value="alpha/beta hydrolase"/>
    <property type="match status" value="1"/>
</dbReference>
<dbReference type="AlphaFoldDB" id="K2IIF9"/>
<dbReference type="GO" id="GO:0016788">
    <property type="term" value="F:hydrolase activity, acting on ester bonds"/>
    <property type="evidence" value="ECO:0007669"/>
    <property type="project" value="TreeGrafter"/>
</dbReference>
<keyword evidence="2" id="KW-0378">Hydrolase</keyword>
<dbReference type="SUPFAM" id="SSF53474">
    <property type="entry name" value="alpha/beta-Hydrolases"/>
    <property type="match status" value="1"/>
</dbReference>
<name>K2IIF9_9GAMM</name>
<organism evidence="4 5">
    <name type="scientific">Gallaecimonas xiamenensis 3-C-1</name>
    <dbReference type="NCBI Taxonomy" id="745411"/>
    <lineage>
        <taxon>Bacteria</taxon>
        <taxon>Pseudomonadati</taxon>
        <taxon>Pseudomonadota</taxon>
        <taxon>Gammaproteobacteria</taxon>
        <taxon>Enterobacterales</taxon>
        <taxon>Gallaecimonadaceae</taxon>
        <taxon>Gallaecimonas</taxon>
    </lineage>
</organism>
<sequence length="294" mass="31587">MLRVLLLCLLAFGAQARPDLSKPLGPTWADGSSRYYRFQSQLLDSADGQRHYKLTVAIPKAQAPEAGFPVLYLLDGNAAMAALDDNKLAPLAAQTLPVLVAIGYQTELRFDVNARALDYTPPALDGKPIEGERPAGGADEFLALIEAKIKPLVAGLVTIDRQRQTLWGHSFGGLFTMHVLATAPASFQAYAAADPSFWWQDGEPLARLKALAEHPPAPGTAVLIMHGGAKAKDRGPRPARGKAPPDAIRQASRQLAELPGVRVHYREYPALSHGPLLPASLLPALRLAQGHLDD</sequence>
<dbReference type="InterPro" id="IPR052558">
    <property type="entry name" value="Siderophore_Hydrolase_D"/>
</dbReference>